<reference evidence="12" key="1">
    <citation type="journal article" date="2013" name="Proc. Natl. Acad. Sci. U.S.A.">
        <title>Improving the coverage of the cyanobacterial phylum using diversity-driven genome sequencing.</title>
        <authorList>
            <person name="Shih P.M."/>
            <person name="Wu D."/>
            <person name="Latifi A."/>
            <person name="Axen S.D."/>
            <person name="Fewer D.P."/>
            <person name="Talla E."/>
            <person name="Calteau A."/>
            <person name="Cai F."/>
            <person name="Tandeau de Marsac N."/>
            <person name="Rippka R."/>
            <person name="Herdman M."/>
            <person name="Sivonen K."/>
            <person name="Coursin T."/>
            <person name="Laurent T."/>
            <person name="Goodwin L."/>
            <person name="Nolan M."/>
            <person name="Davenport K.W."/>
            <person name="Han C.S."/>
            <person name="Rubin E.M."/>
            <person name="Eisen J.A."/>
            <person name="Woyke T."/>
            <person name="Gugger M."/>
            <person name="Kerfeld C.A."/>
        </authorList>
    </citation>
    <scope>NUCLEOTIDE SEQUENCE [LARGE SCALE GENOMIC DNA]</scope>
    <source>
        <strain evidence="12">ATCC 27147 / PCC 6307</strain>
    </source>
</reference>
<dbReference type="GO" id="GO:0005524">
    <property type="term" value="F:ATP binding"/>
    <property type="evidence" value="ECO:0007669"/>
    <property type="project" value="UniProtKB-KW"/>
</dbReference>
<comment type="function">
    <text evidence="8">ATPase required for the correct placement of the division site. Cell division inhibitors MinC and MinD act in concert to form an inhibitor capable of blocking formation of the polar Z ring septums. Rapidly oscillates between the poles of the cell to destabilize FtsZ filaments that have formed before they mature into polar Z rings.</text>
</comment>
<evidence type="ECO:0000256" key="6">
    <source>
        <dbReference type="ARBA" id="ARBA00023210"/>
    </source>
</evidence>
<dbReference type="GO" id="GO:0009898">
    <property type="term" value="C:cytoplasmic side of plasma membrane"/>
    <property type="evidence" value="ECO:0007669"/>
    <property type="project" value="TreeGrafter"/>
</dbReference>
<dbReference type="Proteomes" id="UP000010388">
    <property type="component" value="Chromosome"/>
</dbReference>
<keyword evidence="6" id="KW-0717">Septation</keyword>
<organism evidence="11 12">
    <name type="scientific">Cyanobium gracile (strain ATCC 27147 / PCC 6307)</name>
    <dbReference type="NCBI Taxonomy" id="292564"/>
    <lineage>
        <taxon>Bacteria</taxon>
        <taxon>Bacillati</taxon>
        <taxon>Cyanobacteriota</taxon>
        <taxon>Cyanophyceae</taxon>
        <taxon>Synechococcales</taxon>
        <taxon>Prochlorococcaceae</taxon>
        <taxon>Cyanobium</taxon>
    </lineage>
</organism>
<dbReference type="GO" id="GO:0005829">
    <property type="term" value="C:cytosol"/>
    <property type="evidence" value="ECO:0007669"/>
    <property type="project" value="TreeGrafter"/>
</dbReference>
<dbReference type="RefSeq" id="WP_015109212.1">
    <property type="nucleotide sequence ID" value="NC_019675.1"/>
</dbReference>
<dbReference type="PANTHER" id="PTHR43384">
    <property type="entry name" value="SEPTUM SITE-DETERMINING PROTEIN MIND HOMOLOG, CHLOROPLASTIC-RELATED"/>
    <property type="match status" value="1"/>
</dbReference>
<keyword evidence="7" id="KW-0131">Cell cycle</keyword>
<evidence type="ECO:0000256" key="2">
    <source>
        <dbReference type="ARBA" id="ARBA00016887"/>
    </source>
</evidence>
<evidence type="ECO:0000256" key="9">
    <source>
        <dbReference type="ARBA" id="ARBA00032845"/>
    </source>
</evidence>
<evidence type="ECO:0000313" key="12">
    <source>
        <dbReference type="Proteomes" id="UP000010388"/>
    </source>
</evidence>
<gene>
    <name evidence="11" type="ordered locus">Cyagr_1608</name>
</gene>
<name>K9P7R1_CYAGP</name>
<accession>K9P7R1</accession>
<dbReference type="InterPro" id="IPR025501">
    <property type="entry name" value="MinD_FleN"/>
</dbReference>
<dbReference type="PIRSF" id="PIRSF003092">
    <property type="entry name" value="MinD"/>
    <property type="match status" value="1"/>
</dbReference>
<dbReference type="GO" id="GO:0000917">
    <property type="term" value="P:division septum assembly"/>
    <property type="evidence" value="ECO:0007669"/>
    <property type="project" value="UniProtKB-KW"/>
</dbReference>
<dbReference type="STRING" id="292564.Cyagr_1608"/>
<dbReference type="EMBL" id="CP003495">
    <property type="protein sequence ID" value="AFY28761.1"/>
    <property type="molecule type" value="Genomic_DNA"/>
</dbReference>
<dbReference type="InterPro" id="IPR010223">
    <property type="entry name" value="MinD"/>
</dbReference>
<dbReference type="Pfam" id="PF10609">
    <property type="entry name" value="ParA"/>
    <property type="match status" value="1"/>
</dbReference>
<dbReference type="InterPro" id="IPR050625">
    <property type="entry name" value="ParA/MinD_ATPase"/>
</dbReference>
<evidence type="ECO:0000256" key="1">
    <source>
        <dbReference type="ARBA" id="ARBA00010257"/>
    </source>
</evidence>
<dbReference type="AlphaFoldDB" id="K9P7R1"/>
<dbReference type="CDD" id="cd02036">
    <property type="entry name" value="MinD"/>
    <property type="match status" value="1"/>
</dbReference>
<evidence type="ECO:0000256" key="8">
    <source>
        <dbReference type="ARBA" id="ARBA00025436"/>
    </source>
</evidence>
<feature type="binding site" evidence="10">
    <location>
        <begin position="18"/>
        <end position="25"/>
    </location>
    <ligand>
        <name>ATP</name>
        <dbReference type="ChEBI" id="CHEBI:30616"/>
    </ligand>
</feature>
<evidence type="ECO:0000256" key="3">
    <source>
        <dbReference type="ARBA" id="ARBA00022618"/>
    </source>
</evidence>
<protein>
    <recommendedName>
        <fullName evidence="2">Septum site-determining protein MinD</fullName>
    </recommendedName>
    <alternativeName>
        <fullName evidence="9">Cell division inhibitor MinD</fullName>
    </alternativeName>
</protein>
<dbReference type="PANTHER" id="PTHR43384:SF6">
    <property type="entry name" value="SEPTUM SITE-DETERMINING PROTEIN MIND HOMOLOG, CHLOROPLASTIC"/>
    <property type="match status" value="1"/>
</dbReference>
<dbReference type="NCBIfam" id="TIGR01968">
    <property type="entry name" value="minD_bact"/>
    <property type="match status" value="1"/>
</dbReference>
<sequence>MDAVTSASPRIILICSGKGGVGKTTLTANLGIALARLGERTVVLDADFGLRNLDLLLGLENRIVYTAQEVLAETCRLEQALVKHKQEPNLALLPAGNPRMLEWLTPEDMQRIVAMVAERADFVLIDCPAGIEDGFKNAAAAAREAIVITTPEVSAVRDADRVIGLLNTRGVAPVQLVLNRVRPKMMASQEMLGVDDVTDILALPLVGLVVEDEQVIVSTNRGEPLTLNGNGSPAAKAYQNIARRLRGEDVPLEDPSKVRRGLRARLMNKIRKTTGLF</sequence>
<dbReference type="HOGENOM" id="CLU_037612_0_1_3"/>
<evidence type="ECO:0000313" key="11">
    <source>
        <dbReference type="EMBL" id="AFY28761.1"/>
    </source>
</evidence>
<dbReference type="GO" id="GO:0051782">
    <property type="term" value="P:negative regulation of cell division"/>
    <property type="evidence" value="ECO:0007669"/>
    <property type="project" value="TreeGrafter"/>
</dbReference>
<dbReference type="InterPro" id="IPR033756">
    <property type="entry name" value="YlxH/NBP35"/>
</dbReference>
<evidence type="ECO:0000256" key="10">
    <source>
        <dbReference type="PIRSR" id="PIRSR003092-1"/>
    </source>
</evidence>
<comment type="similarity">
    <text evidence="1">Belongs to the ParA family. MinD subfamily.</text>
</comment>
<dbReference type="InterPro" id="IPR027417">
    <property type="entry name" value="P-loop_NTPase"/>
</dbReference>
<dbReference type="eggNOG" id="COG2894">
    <property type="taxonomic scope" value="Bacteria"/>
</dbReference>
<dbReference type="Gene3D" id="3.40.50.300">
    <property type="entry name" value="P-loop containing nucleotide triphosphate hydrolases"/>
    <property type="match status" value="1"/>
</dbReference>
<evidence type="ECO:0000256" key="4">
    <source>
        <dbReference type="ARBA" id="ARBA00022741"/>
    </source>
</evidence>
<keyword evidence="3" id="KW-0132">Cell division</keyword>
<evidence type="ECO:0000256" key="7">
    <source>
        <dbReference type="ARBA" id="ARBA00023306"/>
    </source>
</evidence>
<evidence type="ECO:0000256" key="5">
    <source>
        <dbReference type="ARBA" id="ARBA00022840"/>
    </source>
</evidence>
<dbReference type="PATRIC" id="fig|292564.3.peg.1529"/>
<dbReference type="GO" id="GO:0016887">
    <property type="term" value="F:ATP hydrolysis activity"/>
    <property type="evidence" value="ECO:0007669"/>
    <property type="project" value="InterPro"/>
</dbReference>
<dbReference type="SUPFAM" id="SSF52540">
    <property type="entry name" value="P-loop containing nucleoside triphosphate hydrolases"/>
    <property type="match status" value="1"/>
</dbReference>
<proteinExistence type="inferred from homology"/>
<keyword evidence="4 10" id="KW-0547">Nucleotide-binding</keyword>
<dbReference type="KEGG" id="cgc:Cyagr_1608"/>
<keyword evidence="5 10" id="KW-0067">ATP-binding</keyword>